<evidence type="ECO:0000256" key="8">
    <source>
        <dbReference type="ARBA" id="ARBA00022982"/>
    </source>
</evidence>
<evidence type="ECO:0000256" key="9">
    <source>
        <dbReference type="ARBA" id="ARBA00022989"/>
    </source>
</evidence>
<evidence type="ECO:0000313" key="16">
    <source>
        <dbReference type="Proteomes" id="UP000184693"/>
    </source>
</evidence>
<dbReference type="Gene3D" id="1.20.950.20">
    <property type="entry name" value="Transmembrane di-heme cytochromes, Chain C"/>
    <property type="match status" value="1"/>
</dbReference>
<organism evidence="15 16">
    <name type="scientific">Paraburkholderia phenazinium</name>
    <dbReference type="NCBI Taxonomy" id="60549"/>
    <lineage>
        <taxon>Bacteria</taxon>
        <taxon>Pseudomonadati</taxon>
        <taxon>Pseudomonadota</taxon>
        <taxon>Betaproteobacteria</taxon>
        <taxon>Burkholderiales</taxon>
        <taxon>Burkholderiaceae</taxon>
        <taxon>Paraburkholderia</taxon>
    </lineage>
</organism>
<evidence type="ECO:0000256" key="7">
    <source>
        <dbReference type="ARBA" id="ARBA00022723"/>
    </source>
</evidence>
<name>A0A1N6JTL6_9BURK</name>
<dbReference type="GO" id="GO:0022904">
    <property type="term" value="P:respiratory electron transport chain"/>
    <property type="evidence" value="ECO:0007669"/>
    <property type="project" value="InterPro"/>
</dbReference>
<feature type="domain" description="Cytochrome b561 bacterial/Ni-hydrogenase" evidence="14">
    <location>
        <begin position="7"/>
        <end position="174"/>
    </location>
</feature>
<dbReference type="RefSeq" id="WP_074267027.1">
    <property type="nucleotide sequence ID" value="NZ_FSRM01000002.1"/>
</dbReference>
<reference evidence="15 16" key="1">
    <citation type="submission" date="2016-11" db="EMBL/GenBank/DDBJ databases">
        <authorList>
            <person name="Jaros S."/>
            <person name="Januszkiewicz K."/>
            <person name="Wedrychowicz H."/>
        </authorList>
    </citation>
    <scope>NUCLEOTIDE SEQUENCE [LARGE SCALE GENOMIC DNA]</scope>
    <source>
        <strain evidence="15 16">GAS86</strain>
    </source>
</reference>
<dbReference type="InterPro" id="IPR016174">
    <property type="entry name" value="Di-haem_cyt_TM"/>
</dbReference>
<evidence type="ECO:0000256" key="6">
    <source>
        <dbReference type="ARBA" id="ARBA00022692"/>
    </source>
</evidence>
<evidence type="ECO:0000256" key="5">
    <source>
        <dbReference type="ARBA" id="ARBA00022617"/>
    </source>
</evidence>
<evidence type="ECO:0000313" key="15">
    <source>
        <dbReference type="EMBL" id="SIO47559.1"/>
    </source>
</evidence>
<protein>
    <submittedName>
        <fullName evidence="15">Cytochrome b561</fullName>
    </submittedName>
</protein>
<keyword evidence="6 13" id="KW-0812">Transmembrane</keyword>
<dbReference type="OrthoDB" id="8536275at2"/>
<dbReference type="AlphaFoldDB" id="A0A1N6JTL6"/>
<dbReference type="SUPFAM" id="SSF81342">
    <property type="entry name" value="Transmembrane di-heme cytochromes"/>
    <property type="match status" value="1"/>
</dbReference>
<keyword evidence="8" id="KW-0249">Electron transport</keyword>
<evidence type="ECO:0000256" key="2">
    <source>
        <dbReference type="ARBA" id="ARBA00004651"/>
    </source>
</evidence>
<feature type="transmembrane region" description="Helical" evidence="13">
    <location>
        <begin position="14"/>
        <end position="35"/>
    </location>
</feature>
<evidence type="ECO:0000256" key="4">
    <source>
        <dbReference type="ARBA" id="ARBA00022475"/>
    </source>
</evidence>
<evidence type="ECO:0000259" key="14">
    <source>
        <dbReference type="Pfam" id="PF01292"/>
    </source>
</evidence>
<evidence type="ECO:0000256" key="1">
    <source>
        <dbReference type="ARBA" id="ARBA00001970"/>
    </source>
</evidence>
<keyword evidence="11 13" id="KW-0472">Membrane</keyword>
<evidence type="ECO:0000256" key="10">
    <source>
        <dbReference type="ARBA" id="ARBA00023004"/>
    </source>
</evidence>
<dbReference type="GO" id="GO:0046872">
    <property type="term" value="F:metal ion binding"/>
    <property type="evidence" value="ECO:0007669"/>
    <property type="project" value="UniProtKB-KW"/>
</dbReference>
<keyword evidence="4" id="KW-1003">Cell membrane</keyword>
<keyword evidence="3" id="KW-0813">Transport</keyword>
<accession>A0A1N6JTL6</accession>
<dbReference type="GO" id="GO:0009055">
    <property type="term" value="F:electron transfer activity"/>
    <property type="evidence" value="ECO:0007669"/>
    <property type="project" value="InterPro"/>
</dbReference>
<keyword evidence="7" id="KW-0479">Metal-binding</keyword>
<evidence type="ECO:0000256" key="11">
    <source>
        <dbReference type="ARBA" id="ARBA00023136"/>
    </source>
</evidence>
<feature type="transmembrane region" description="Helical" evidence="13">
    <location>
        <begin position="142"/>
        <end position="164"/>
    </location>
</feature>
<sequence length="177" mass="19575">MNPIHDRFTPLQRALHWLMAICILAMLFIGVGMVSTVRPDYLSLVSIHKPLGIVILVLALVRLVVRLAYGAPPLPASMPEPMKLAARLSHLAFYLLMIGLPLIGWGMLSAADYPVVVFGVRLPSILPHSNGLHTLLWNAHRALALCFFALIVLHLAAALLHALVRRDGVFEAMARWR</sequence>
<dbReference type="Pfam" id="PF01292">
    <property type="entry name" value="Ni_hydr_CYTB"/>
    <property type="match status" value="1"/>
</dbReference>
<keyword evidence="9 13" id="KW-1133">Transmembrane helix</keyword>
<dbReference type="GO" id="GO:0005886">
    <property type="term" value="C:plasma membrane"/>
    <property type="evidence" value="ECO:0007669"/>
    <property type="project" value="UniProtKB-SubCell"/>
</dbReference>
<evidence type="ECO:0000256" key="3">
    <source>
        <dbReference type="ARBA" id="ARBA00022448"/>
    </source>
</evidence>
<dbReference type="Proteomes" id="UP000184693">
    <property type="component" value="Unassembled WGS sequence"/>
</dbReference>
<dbReference type="EMBL" id="FSRM01000002">
    <property type="protein sequence ID" value="SIO47559.1"/>
    <property type="molecule type" value="Genomic_DNA"/>
</dbReference>
<proteinExistence type="inferred from homology"/>
<dbReference type="PANTHER" id="PTHR30529">
    <property type="entry name" value="CYTOCHROME B561"/>
    <property type="match status" value="1"/>
</dbReference>
<evidence type="ECO:0000256" key="13">
    <source>
        <dbReference type="SAM" id="Phobius"/>
    </source>
</evidence>
<dbReference type="PANTHER" id="PTHR30529:SF6">
    <property type="entry name" value="BLL0291 PROTEIN"/>
    <property type="match status" value="1"/>
</dbReference>
<evidence type="ECO:0000256" key="12">
    <source>
        <dbReference type="ARBA" id="ARBA00037975"/>
    </source>
</evidence>
<comment type="cofactor">
    <cofactor evidence="1">
        <name>heme b</name>
        <dbReference type="ChEBI" id="CHEBI:60344"/>
    </cofactor>
</comment>
<dbReference type="InterPro" id="IPR052168">
    <property type="entry name" value="Cytochrome_b561_oxidase"/>
</dbReference>
<comment type="subcellular location">
    <subcellularLocation>
        <location evidence="2">Cell membrane</location>
        <topology evidence="2">Multi-pass membrane protein</topology>
    </subcellularLocation>
</comment>
<keyword evidence="10" id="KW-0408">Iron</keyword>
<gene>
    <name evidence="15" type="ORF">SAMN05444168_4991</name>
</gene>
<feature type="transmembrane region" description="Helical" evidence="13">
    <location>
        <begin position="90"/>
        <end position="108"/>
    </location>
</feature>
<keyword evidence="5" id="KW-0349">Heme</keyword>
<dbReference type="GO" id="GO:0020037">
    <property type="term" value="F:heme binding"/>
    <property type="evidence" value="ECO:0007669"/>
    <property type="project" value="TreeGrafter"/>
</dbReference>
<comment type="similarity">
    <text evidence="12">Belongs to the cytochrome b561 family.</text>
</comment>
<feature type="transmembrane region" description="Helical" evidence="13">
    <location>
        <begin position="47"/>
        <end position="69"/>
    </location>
</feature>
<dbReference type="InterPro" id="IPR011577">
    <property type="entry name" value="Cyt_b561_bac/Ni-Hgenase"/>
</dbReference>